<comment type="caution">
    <text evidence="1">The sequence shown here is derived from an EMBL/GenBank/DDBJ whole genome shotgun (WGS) entry which is preliminary data.</text>
</comment>
<dbReference type="AlphaFoldDB" id="A0AAD4BLM2"/>
<gene>
    <name evidence="1" type="ORF">L210DRAFT_2714380</name>
</gene>
<reference evidence="1" key="2">
    <citation type="journal article" date="2020" name="Nat. Commun.">
        <title>Large-scale genome sequencing of mycorrhizal fungi provides insights into the early evolution of symbiotic traits.</title>
        <authorList>
            <person name="Miyauchi S."/>
            <person name="Kiss E."/>
            <person name="Kuo A."/>
            <person name="Drula E."/>
            <person name="Kohler A."/>
            <person name="Sanchez-Garcia M."/>
            <person name="Morin E."/>
            <person name="Andreopoulos B."/>
            <person name="Barry K.W."/>
            <person name="Bonito G."/>
            <person name="Buee M."/>
            <person name="Carver A."/>
            <person name="Chen C."/>
            <person name="Cichocki N."/>
            <person name="Clum A."/>
            <person name="Culley D."/>
            <person name="Crous P.W."/>
            <person name="Fauchery L."/>
            <person name="Girlanda M."/>
            <person name="Hayes R.D."/>
            <person name="Keri Z."/>
            <person name="LaButti K."/>
            <person name="Lipzen A."/>
            <person name="Lombard V."/>
            <person name="Magnuson J."/>
            <person name="Maillard F."/>
            <person name="Murat C."/>
            <person name="Nolan M."/>
            <person name="Ohm R.A."/>
            <person name="Pangilinan J."/>
            <person name="Pereira M.F."/>
            <person name="Perotto S."/>
            <person name="Peter M."/>
            <person name="Pfister S."/>
            <person name="Riley R."/>
            <person name="Sitrit Y."/>
            <person name="Stielow J.B."/>
            <person name="Szollosi G."/>
            <person name="Zifcakova L."/>
            <person name="Stursova M."/>
            <person name="Spatafora J.W."/>
            <person name="Tedersoo L."/>
            <person name="Vaario L.M."/>
            <person name="Yamada A."/>
            <person name="Yan M."/>
            <person name="Wang P."/>
            <person name="Xu J."/>
            <person name="Bruns T."/>
            <person name="Baldrian P."/>
            <person name="Vilgalys R."/>
            <person name="Dunand C."/>
            <person name="Henrissat B."/>
            <person name="Grigoriev I.V."/>
            <person name="Hibbett D."/>
            <person name="Nagy L.G."/>
            <person name="Martin F.M."/>
        </authorList>
    </citation>
    <scope>NUCLEOTIDE SEQUENCE</scope>
    <source>
        <strain evidence="1">BED1</strain>
    </source>
</reference>
<reference evidence="1" key="1">
    <citation type="submission" date="2019-10" db="EMBL/GenBank/DDBJ databases">
        <authorList>
            <consortium name="DOE Joint Genome Institute"/>
            <person name="Kuo A."/>
            <person name="Miyauchi S."/>
            <person name="Kiss E."/>
            <person name="Drula E."/>
            <person name="Kohler A."/>
            <person name="Sanchez-Garcia M."/>
            <person name="Andreopoulos B."/>
            <person name="Barry K.W."/>
            <person name="Bonito G."/>
            <person name="Buee M."/>
            <person name="Carver A."/>
            <person name="Chen C."/>
            <person name="Cichocki N."/>
            <person name="Clum A."/>
            <person name="Culley D."/>
            <person name="Crous P.W."/>
            <person name="Fauchery L."/>
            <person name="Girlanda M."/>
            <person name="Hayes R."/>
            <person name="Keri Z."/>
            <person name="LaButti K."/>
            <person name="Lipzen A."/>
            <person name="Lombard V."/>
            <person name="Magnuson J."/>
            <person name="Maillard F."/>
            <person name="Morin E."/>
            <person name="Murat C."/>
            <person name="Nolan M."/>
            <person name="Ohm R."/>
            <person name="Pangilinan J."/>
            <person name="Pereira M."/>
            <person name="Perotto S."/>
            <person name="Peter M."/>
            <person name="Riley R."/>
            <person name="Sitrit Y."/>
            <person name="Stielow B."/>
            <person name="Szollosi G."/>
            <person name="Zifcakova L."/>
            <person name="Stursova M."/>
            <person name="Spatafora J.W."/>
            <person name="Tedersoo L."/>
            <person name="Vaario L.-M."/>
            <person name="Yamada A."/>
            <person name="Yan M."/>
            <person name="Wang P."/>
            <person name="Xu J."/>
            <person name="Bruns T."/>
            <person name="Baldrian P."/>
            <person name="Vilgalys R."/>
            <person name="Henrissat B."/>
            <person name="Grigoriev I.V."/>
            <person name="Hibbett D."/>
            <person name="Nagy L.G."/>
            <person name="Martin F.M."/>
        </authorList>
    </citation>
    <scope>NUCLEOTIDE SEQUENCE</scope>
    <source>
        <strain evidence="1">BED1</strain>
    </source>
</reference>
<protein>
    <submittedName>
        <fullName evidence="1">Uncharacterized protein</fullName>
    </submittedName>
</protein>
<name>A0AAD4BLM2_BOLED</name>
<dbReference type="EMBL" id="WHUW01000033">
    <property type="protein sequence ID" value="KAF8433567.1"/>
    <property type="molecule type" value="Genomic_DNA"/>
</dbReference>
<evidence type="ECO:0000313" key="2">
    <source>
        <dbReference type="Proteomes" id="UP001194468"/>
    </source>
</evidence>
<organism evidence="1 2">
    <name type="scientific">Boletus edulis BED1</name>
    <dbReference type="NCBI Taxonomy" id="1328754"/>
    <lineage>
        <taxon>Eukaryota</taxon>
        <taxon>Fungi</taxon>
        <taxon>Dikarya</taxon>
        <taxon>Basidiomycota</taxon>
        <taxon>Agaricomycotina</taxon>
        <taxon>Agaricomycetes</taxon>
        <taxon>Agaricomycetidae</taxon>
        <taxon>Boletales</taxon>
        <taxon>Boletineae</taxon>
        <taxon>Boletaceae</taxon>
        <taxon>Boletoideae</taxon>
        <taxon>Boletus</taxon>
    </lineage>
</organism>
<accession>A0AAD4BLM2</accession>
<keyword evidence="2" id="KW-1185">Reference proteome</keyword>
<sequence>MLQSARKVYAHHIMNRVPDRGYPLYSPGPNPNLPDHYQRGGIYVGDVGFISDTGGFEFLFNQCLPHDHPFNHINGVPDGFNNIPLMVLEEQGYKDVFIDMGADSKGQVMSTCDTTKFEPAQAGAVLGGEVGADLGVQFSTSESEGGILVLPHGSWSFNLLNGFGRLYWEMVRNWQSWYDFAKSKHTWMTSKPLLLVTGFHKASDWHLSSYSHDDAGSVAISFVLPL</sequence>
<dbReference type="Proteomes" id="UP001194468">
    <property type="component" value="Unassembled WGS sequence"/>
</dbReference>
<proteinExistence type="predicted"/>
<evidence type="ECO:0000313" key="1">
    <source>
        <dbReference type="EMBL" id="KAF8433567.1"/>
    </source>
</evidence>